<keyword evidence="7" id="KW-0067">ATP-binding</keyword>
<feature type="binding site" evidence="7">
    <location>
        <position position="28"/>
    </location>
    <ligand>
        <name>UDP-N-acetyl-alpha-D-muramoyl-L-alanyl-D-glutamate</name>
        <dbReference type="ChEBI" id="CHEBI:83900"/>
    </ligand>
</feature>
<dbReference type="Gene3D" id="3.90.190.20">
    <property type="entry name" value="Mur ligase, C-terminal domain"/>
    <property type="match status" value="1"/>
</dbReference>
<proteinExistence type="inferred from homology"/>
<evidence type="ECO:0000259" key="10">
    <source>
        <dbReference type="Pfam" id="PF02875"/>
    </source>
</evidence>
<dbReference type="NCBIfam" id="NF001126">
    <property type="entry name" value="PRK00139.1-4"/>
    <property type="match status" value="1"/>
</dbReference>
<dbReference type="RefSeq" id="WP_354696922.1">
    <property type="nucleotide sequence ID" value="NZ_JAZHOG010000016.1"/>
</dbReference>
<comment type="cofactor">
    <cofactor evidence="7">
        <name>Mg(2+)</name>
        <dbReference type="ChEBI" id="CHEBI:18420"/>
    </cofactor>
</comment>
<keyword evidence="7" id="KW-0547">Nucleotide-binding</keyword>
<dbReference type="GO" id="GO:0071555">
    <property type="term" value="P:cell wall organization"/>
    <property type="evidence" value="ECO:0007669"/>
    <property type="project" value="UniProtKB-KW"/>
</dbReference>
<keyword evidence="3 7" id="KW-0133">Cell shape</keyword>
<feature type="binding site" evidence="7">
    <location>
        <position position="188"/>
    </location>
    <ligand>
        <name>UDP-N-acetyl-alpha-D-muramoyl-L-alanyl-D-glutamate</name>
        <dbReference type="ChEBI" id="CHEBI:83900"/>
    </ligand>
</feature>
<dbReference type="GO" id="GO:0005524">
    <property type="term" value="F:ATP binding"/>
    <property type="evidence" value="ECO:0007669"/>
    <property type="project" value="UniProtKB-UniRule"/>
</dbReference>
<feature type="domain" description="Mur ligase C-terminal" evidence="10">
    <location>
        <begin position="332"/>
        <end position="459"/>
    </location>
</feature>
<comment type="pathway">
    <text evidence="7 8">Cell wall biogenesis; peptidoglycan biosynthesis.</text>
</comment>
<evidence type="ECO:0000256" key="5">
    <source>
        <dbReference type="ARBA" id="ARBA00023306"/>
    </source>
</evidence>
<dbReference type="InterPro" id="IPR005761">
    <property type="entry name" value="UDP-N-AcMur-Glu-dNH2Pim_ligase"/>
</dbReference>
<protein>
    <recommendedName>
        <fullName evidence="7">UDP-N-acetylmuramoyl-L-alanyl-D-glutamate--2,6-diaminopimelate ligase</fullName>
        <ecNumber evidence="7">6.3.2.13</ecNumber>
    </recommendedName>
    <alternativeName>
        <fullName evidence="7">Meso-A2pm-adding enzyme</fullName>
    </alternativeName>
    <alternativeName>
        <fullName evidence="7">Meso-diaminopimelate-adding enzyme</fullName>
    </alternativeName>
    <alternativeName>
        <fullName evidence="7">UDP-MurNAc-L-Ala-D-Glu:meso-diaminopimelate ligase</fullName>
    </alternativeName>
    <alternativeName>
        <fullName evidence="7">UDP-MurNAc-tripeptide synthetase</fullName>
    </alternativeName>
    <alternativeName>
        <fullName evidence="7">UDP-N-acetylmuramyl-tripeptide synthetase</fullName>
    </alternativeName>
</protein>
<accession>A0AAW9RL48</accession>
<comment type="caution">
    <text evidence="12">The sequence shown here is derived from an EMBL/GenBank/DDBJ whole genome shotgun (WGS) entry which is preliminary data.</text>
</comment>
<feature type="binding site" evidence="7">
    <location>
        <begin position="153"/>
        <end position="154"/>
    </location>
    <ligand>
        <name>UDP-N-acetyl-alpha-D-muramoyl-L-alanyl-D-glutamate</name>
        <dbReference type="ChEBI" id="CHEBI:83900"/>
    </ligand>
</feature>
<dbReference type="NCBIfam" id="NF001124">
    <property type="entry name" value="PRK00139.1-2"/>
    <property type="match status" value="1"/>
</dbReference>
<feature type="modified residue" description="N6-carboxylysine" evidence="7">
    <location>
        <position position="220"/>
    </location>
</feature>
<name>A0AAW9RL48_9GAMM</name>
<feature type="binding site" evidence="7">
    <location>
        <position position="30"/>
    </location>
    <ligand>
        <name>UDP-N-acetyl-alpha-D-muramoyl-L-alanyl-D-glutamate</name>
        <dbReference type="ChEBI" id="CHEBI:83900"/>
    </ligand>
</feature>
<dbReference type="InterPro" id="IPR036615">
    <property type="entry name" value="Mur_ligase_C_dom_sf"/>
</dbReference>
<dbReference type="InterPro" id="IPR013221">
    <property type="entry name" value="Mur_ligase_cen"/>
</dbReference>
<keyword evidence="7" id="KW-0460">Magnesium</keyword>
<keyword evidence="2 7" id="KW-0132">Cell division</keyword>
<dbReference type="Pfam" id="PF02875">
    <property type="entry name" value="Mur_ligase_C"/>
    <property type="match status" value="1"/>
</dbReference>
<keyword evidence="7" id="KW-0963">Cytoplasm</keyword>
<comment type="PTM">
    <text evidence="7">Carboxylation is probably crucial for Mg(2+) binding and, consequently, for the gamma-phosphate positioning of ATP.</text>
</comment>
<dbReference type="AlphaFoldDB" id="A0AAW9RL48"/>
<dbReference type="Proteomes" id="UP001359886">
    <property type="component" value="Unassembled WGS sequence"/>
</dbReference>
<dbReference type="GO" id="GO:0008765">
    <property type="term" value="F:UDP-N-acetylmuramoylalanyl-D-glutamate-2,6-diaminopimelate ligase activity"/>
    <property type="evidence" value="ECO:0007669"/>
    <property type="project" value="UniProtKB-UniRule"/>
</dbReference>
<feature type="binding site" evidence="7">
    <location>
        <position position="186"/>
    </location>
    <ligand>
        <name>UDP-N-acetyl-alpha-D-muramoyl-L-alanyl-D-glutamate</name>
        <dbReference type="ChEBI" id="CHEBI:83900"/>
    </ligand>
</feature>
<keyword evidence="5 7" id="KW-0131">Cell cycle</keyword>
<sequence length="487" mass="51541">MSCPMSLGTLLEGWCDQPPVVVVTGLNLDSRHVQPGEAFVAVAGGRQHGLDFALQAEERGAAVVIHDGLAPVPQLGIPAVAVDGLGARLSALAARFFHAPSERLTVAGVTGTNGKTSTAHFIAQAWHRADGSAGLIGTLGYGALDRLRPARLTTPDPISVQRALSECIDAGVERVAMEVSSHALEQGRCADVAFEAAVLTNLSRDHLDYHGSMDNYAAAKRRLFTDCRPRFAVINADDEFGRSLADELEGGCQVLSYGMRQRAELRAEVVGMDASGLNLELAGPWGGGRIHTGLMGRFNVSNLLAAAGTLALLGMPWSQVLHQLELMHPVPGRMQCLGGEGGQPVVVVDFAHTPDALREALTALGAHLHGRLTCVFGCGGDRDRGKRPLMAAIAEKLADRVVLTADNPRGESLTEIFADMQTGLASPDRALVIADRSAAIRRAIQDSRPGDIVLIAGKGHETWQETNGQRLPFSDEAAVRAVLEEAA</sequence>
<reference evidence="12 13" key="1">
    <citation type="submission" date="2024-02" db="EMBL/GenBank/DDBJ databases">
        <title>A novel Wenzhouxiangellaceae bacterium, isolated from coastal sediments.</title>
        <authorList>
            <person name="Du Z.-J."/>
            <person name="Ye Y.-Q."/>
            <person name="Zhang X.-Y."/>
        </authorList>
    </citation>
    <scope>NUCLEOTIDE SEQUENCE [LARGE SCALE GENOMIC DNA]</scope>
    <source>
        <strain evidence="12 13">CH-27</strain>
    </source>
</reference>
<dbReference type="SUPFAM" id="SSF63418">
    <property type="entry name" value="MurE/MurF N-terminal domain"/>
    <property type="match status" value="1"/>
</dbReference>
<dbReference type="SUPFAM" id="SSF53244">
    <property type="entry name" value="MurD-like peptide ligases, peptide-binding domain"/>
    <property type="match status" value="1"/>
</dbReference>
<evidence type="ECO:0000256" key="3">
    <source>
        <dbReference type="ARBA" id="ARBA00022960"/>
    </source>
</evidence>
<feature type="short sequence motif" description="Meso-diaminopimelate recognition motif" evidence="7">
    <location>
        <begin position="406"/>
        <end position="409"/>
    </location>
</feature>
<comment type="catalytic activity">
    <reaction evidence="7">
        <text>UDP-N-acetyl-alpha-D-muramoyl-L-alanyl-D-glutamate + meso-2,6-diaminopimelate + ATP = UDP-N-acetyl-alpha-D-muramoyl-L-alanyl-gamma-D-glutamyl-meso-2,6-diaminopimelate + ADP + phosphate + H(+)</text>
        <dbReference type="Rhea" id="RHEA:23676"/>
        <dbReference type="ChEBI" id="CHEBI:15378"/>
        <dbReference type="ChEBI" id="CHEBI:30616"/>
        <dbReference type="ChEBI" id="CHEBI:43474"/>
        <dbReference type="ChEBI" id="CHEBI:57791"/>
        <dbReference type="ChEBI" id="CHEBI:83900"/>
        <dbReference type="ChEBI" id="CHEBI:83905"/>
        <dbReference type="ChEBI" id="CHEBI:456216"/>
        <dbReference type="EC" id="6.3.2.13"/>
    </reaction>
</comment>
<comment type="function">
    <text evidence="7">Catalyzes the addition of meso-diaminopimelic acid to the nucleotide precursor UDP-N-acetylmuramoyl-L-alanyl-D-glutamate (UMAG) in the biosynthesis of bacterial cell-wall peptidoglycan.</text>
</comment>
<evidence type="ECO:0000313" key="12">
    <source>
        <dbReference type="EMBL" id="MEJ8569595.1"/>
    </source>
</evidence>
<dbReference type="EC" id="6.3.2.13" evidence="7"/>
<dbReference type="InterPro" id="IPR000713">
    <property type="entry name" value="Mur_ligase_N"/>
</dbReference>
<organism evidence="12 13">
    <name type="scientific">Elongatibacter sediminis</name>
    <dbReference type="NCBI Taxonomy" id="3119006"/>
    <lineage>
        <taxon>Bacteria</taxon>
        <taxon>Pseudomonadati</taxon>
        <taxon>Pseudomonadota</taxon>
        <taxon>Gammaproteobacteria</taxon>
        <taxon>Chromatiales</taxon>
        <taxon>Wenzhouxiangellaceae</taxon>
        <taxon>Elongatibacter</taxon>
    </lineage>
</organism>
<dbReference type="HAMAP" id="MF_00208">
    <property type="entry name" value="MurE"/>
    <property type="match status" value="1"/>
</dbReference>
<comment type="similarity">
    <text evidence="1 7">Belongs to the MurCDEF family. MurE subfamily.</text>
</comment>
<dbReference type="GO" id="GO:0009252">
    <property type="term" value="P:peptidoglycan biosynthetic process"/>
    <property type="evidence" value="ECO:0007669"/>
    <property type="project" value="UniProtKB-UniRule"/>
</dbReference>
<evidence type="ECO:0000256" key="7">
    <source>
        <dbReference type="HAMAP-Rule" id="MF_00208"/>
    </source>
</evidence>
<comment type="subcellular location">
    <subcellularLocation>
        <location evidence="7 8">Cytoplasm</location>
    </subcellularLocation>
</comment>
<keyword evidence="7 12" id="KW-0436">Ligase</keyword>
<dbReference type="Pfam" id="PF01225">
    <property type="entry name" value="Mur_ligase"/>
    <property type="match status" value="1"/>
</dbReference>
<feature type="binding site" evidence="7">
    <location>
        <begin position="406"/>
        <end position="409"/>
    </location>
    <ligand>
        <name>meso-2,6-diaminopimelate</name>
        <dbReference type="ChEBI" id="CHEBI:57791"/>
    </ligand>
</feature>
<dbReference type="SUPFAM" id="SSF53623">
    <property type="entry name" value="MurD-like peptide ligases, catalytic domain"/>
    <property type="match status" value="1"/>
</dbReference>
<dbReference type="InterPro" id="IPR036565">
    <property type="entry name" value="Mur-like_cat_sf"/>
</dbReference>
<evidence type="ECO:0000256" key="2">
    <source>
        <dbReference type="ARBA" id="ARBA00022618"/>
    </source>
</evidence>
<dbReference type="PANTHER" id="PTHR23135:SF4">
    <property type="entry name" value="UDP-N-ACETYLMURAMOYL-L-ALANYL-D-GLUTAMATE--2,6-DIAMINOPIMELATE LIGASE MURE HOMOLOG, CHLOROPLASTIC"/>
    <property type="match status" value="1"/>
</dbReference>
<feature type="binding site" evidence="7">
    <location>
        <position position="461"/>
    </location>
    <ligand>
        <name>meso-2,6-diaminopimelate</name>
        <dbReference type="ChEBI" id="CHEBI:57791"/>
    </ligand>
</feature>
<dbReference type="Gene3D" id="3.40.1390.10">
    <property type="entry name" value="MurE/MurF, N-terminal domain"/>
    <property type="match status" value="1"/>
</dbReference>
<evidence type="ECO:0000313" key="13">
    <source>
        <dbReference type="Proteomes" id="UP001359886"/>
    </source>
</evidence>
<dbReference type="GO" id="GO:0008360">
    <property type="term" value="P:regulation of cell shape"/>
    <property type="evidence" value="ECO:0007669"/>
    <property type="project" value="UniProtKB-KW"/>
</dbReference>
<evidence type="ECO:0000256" key="1">
    <source>
        <dbReference type="ARBA" id="ARBA00005898"/>
    </source>
</evidence>
<feature type="binding site" evidence="7">
    <location>
        <position position="180"/>
    </location>
    <ligand>
        <name>UDP-N-acetyl-alpha-D-muramoyl-L-alanyl-D-glutamate</name>
        <dbReference type="ChEBI" id="CHEBI:83900"/>
    </ligand>
</feature>
<feature type="domain" description="Mur ligase N-terminal catalytic" evidence="9">
    <location>
        <begin position="23"/>
        <end position="95"/>
    </location>
</feature>
<dbReference type="InterPro" id="IPR004101">
    <property type="entry name" value="Mur_ligase_C"/>
</dbReference>
<dbReference type="Gene3D" id="3.40.1190.10">
    <property type="entry name" value="Mur-like, catalytic domain"/>
    <property type="match status" value="1"/>
</dbReference>
<dbReference type="PANTHER" id="PTHR23135">
    <property type="entry name" value="MUR LIGASE FAMILY MEMBER"/>
    <property type="match status" value="1"/>
</dbReference>
<dbReference type="NCBIfam" id="TIGR01085">
    <property type="entry name" value="murE"/>
    <property type="match status" value="1"/>
</dbReference>
<comment type="caution">
    <text evidence="7">Lacks conserved residue(s) required for the propagation of feature annotation.</text>
</comment>
<evidence type="ECO:0000256" key="6">
    <source>
        <dbReference type="ARBA" id="ARBA00023316"/>
    </source>
</evidence>
<keyword evidence="4 7" id="KW-0573">Peptidoglycan synthesis</keyword>
<dbReference type="GO" id="GO:0000287">
    <property type="term" value="F:magnesium ion binding"/>
    <property type="evidence" value="ECO:0007669"/>
    <property type="project" value="UniProtKB-UniRule"/>
</dbReference>
<feature type="binding site" evidence="7">
    <location>
        <position position="457"/>
    </location>
    <ligand>
        <name>meso-2,6-diaminopimelate</name>
        <dbReference type="ChEBI" id="CHEBI:57791"/>
    </ligand>
</feature>
<keyword evidence="6 7" id="KW-0961">Cell wall biogenesis/degradation</keyword>
<evidence type="ECO:0000256" key="4">
    <source>
        <dbReference type="ARBA" id="ARBA00022984"/>
    </source>
</evidence>
<feature type="binding site" evidence="7">
    <location>
        <position position="382"/>
    </location>
    <ligand>
        <name>meso-2,6-diaminopimelate</name>
        <dbReference type="ChEBI" id="CHEBI:57791"/>
    </ligand>
</feature>
<evidence type="ECO:0000259" key="9">
    <source>
        <dbReference type="Pfam" id="PF01225"/>
    </source>
</evidence>
<evidence type="ECO:0000256" key="8">
    <source>
        <dbReference type="RuleBase" id="RU004135"/>
    </source>
</evidence>
<dbReference type="GO" id="GO:0005737">
    <property type="term" value="C:cytoplasm"/>
    <property type="evidence" value="ECO:0007669"/>
    <property type="project" value="UniProtKB-SubCell"/>
</dbReference>
<feature type="domain" description="Mur ligase central" evidence="11">
    <location>
        <begin position="109"/>
        <end position="309"/>
    </location>
</feature>
<keyword evidence="13" id="KW-1185">Reference proteome</keyword>
<dbReference type="InterPro" id="IPR035911">
    <property type="entry name" value="MurE/MurF_N"/>
</dbReference>
<dbReference type="EMBL" id="JAZHOG010000016">
    <property type="protein sequence ID" value="MEJ8569595.1"/>
    <property type="molecule type" value="Genomic_DNA"/>
</dbReference>
<evidence type="ECO:0000259" key="11">
    <source>
        <dbReference type="Pfam" id="PF08245"/>
    </source>
</evidence>
<gene>
    <name evidence="7" type="primary">murE</name>
    <name evidence="12" type="ORF">V3330_18350</name>
</gene>
<dbReference type="GO" id="GO:0051301">
    <property type="term" value="P:cell division"/>
    <property type="evidence" value="ECO:0007669"/>
    <property type="project" value="UniProtKB-KW"/>
</dbReference>
<dbReference type="Pfam" id="PF08245">
    <property type="entry name" value="Mur_ligase_M"/>
    <property type="match status" value="1"/>
</dbReference>
<feature type="binding site" evidence="7">
    <location>
        <begin position="111"/>
        <end position="117"/>
    </location>
    <ligand>
        <name>ATP</name>
        <dbReference type="ChEBI" id="CHEBI:30616"/>
    </ligand>
</feature>